<name>A0A8T1U197_9STRA</name>
<dbReference type="VEuPathDB" id="FungiDB:PC110_g19048"/>
<accession>A0A8T1U197</accession>
<dbReference type="InterPro" id="IPR052727">
    <property type="entry name" value="Rab4/Rab5_effector"/>
</dbReference>
<dbReference type="PANTHER" id="PTHR13510:SF44">
    <property type="entry name" value="RABENOSYN-5"/>
    <property type="match status" value="1"/>
</dbReference>
<organism evidence="1 2">
    <name type="scientific">Phytophthora cactorum</name>
    <dbReference type="NCBI Taxonomy" id="29920"/>
    <lineage>
        <taxon>Eukaryota</taxon>
        <taxon>Sar</taxon>
        <taxon>Stramenopiles</taxon>
        <taxon>Oomycota</taxon>
        <taxon>Peronosporomycetes</taxon>
        <taxon>Peronosporales</taxon>
        <taxon>Peronosporaceae</taxon>
        <taxon>Phytophthora</taxon>
    </lineage>
</organism>
<gene>
    <name evidence="1" type="ORF">JG687_00012702</name>
</gene>
<dbReference type="VEuPathDB" id="FungiDB:PC110_g19047"/>
<dbReference type="AlphaFoldDB" id="A0A8T1U197"/>
<evidence type="ECO:0008006" key="3">
    <source>
        <dbReference type="Google" id="ProtNLM"/>
    </source>
</evidence>
<sequence length="717" mass="79883">MPPSKNVIVMPTLELERYDEKMMQELAATLLQQNLDQYSELAVTPDGHPDSRSWASIQKREGVRVYKESSRQQQQQIKAQAATGNSAVKTAKVPPSLLLMGTIKGNLDDVLYATAASSTEAMLTKSKYTDDGVVDAKVLARIIEPTMADPMHFLNVTWRYYALSEPRDYVCLDVAGWGNTARGEQVAYHLIHSVGFDALPSYEHKGIARANLSVCWIFRQRTATLVECYARGYYDFDTTNAMLNSLSMHTIASQWLSCVKLVSYAQSLKLSRLLNCGKGTSPRPDAHVQRATIPDPAALTTMSKDDLMAQALPRLQLSSLDMKAILELSVSMLETNLTQQKELQLTRDGFPDSRTWREVQRKEGIRVFKEFQPQNSLPSGNSATCMRAGVAHPEESGIPSLLMLGTVAGSLNDVMYASIATSTDSMRARSKFVQDGLVNSKVLCCVESPSSDDPFHTLNVTWRYYSLSEPRDYTCIEATGLVPNDNGELVGFHLTHSLGFAQLPVFRNHGVERANMSVCSFFRQKTSTLVECYTRGYFDFHSSNEMLNNISLHAISTQWLSMARYVECAQMKKLVWWMRMRTGRDSFASSSQSSSSTSSGGIVVIGQNSRPRIQSGSRCRVCNRGFGGFLRTSPRACACCAEWVCKRCCVKKQVCVVSSHNRSKVNDKKLIFCAQCIAEGSKSDAALILREELMGQRTSYSSTRRTTMETMDTMETE</sequence>
<evidence type="ECO:0000313" key="2">
    <source>
        <dbReference type="Proteomes" id="UP000688947"/>
    </source>
</evidence>
<dbReference type="OrthoDB" id="108817at2759"/>
<dbReference type="Proteomes" id="UP000688947">
    <property type="component" value="Unassembled WGS sequence"/>
</dbReference>
<dbReference type="EMBL" id="JAENGZ010000873">
    <property type="protein sequence ID" value="KAG6952935.1"/>
    <property type="molecule type" value="Genomic_DNA"/>
</dbReference>
<proteinExistence type="predicted"/>
<comment type="caution">
    <text evidence="1">The sequence shown here is derived from an EMBL/GenBank/DDBJ whole genome shotgun (WGS) entry which is preliminary data.</text>
</comment>
<protein>
    <recommendedName>
        <fullName evidence="3">FYVE-type domain-containing protein</fullName>
    </recommendedName>
</protein>
<dbReference type="CDD" id="cd00065">
    <property type="entry name" value="FYVE_like_SF"/>
    <property type="match status" value="1"/>
</dbReference>
<evidence type="ECO:0000313" key="1">
    <source>
        <dbReference type="EMBL" id="KAG6952935.1"/>
    </source>
</evidence>
<reference evidence="1" key="1">
    <citation type="submission" date="2021-01" db="EMBL/GenBank/DDBJ databases">
        <title>Phytophthora aleatoria, a newly-described species from Pinus radiata is distinct from Phytophthora cactorum isolates based on comparative genomics.</title>
        <authorList>
            <person name="Mcdougal R."/>
            <person name="Panda P."/>
            <person name="Williams N."/>
            <person name="Studholme D.J."/>
        </authorList>
    </citation>
    <scope>NUCLEOTIDE SEQUENCE</scope>
    <source>
        <strain evidence="1">NZFS 3830</strain>
    </source>
</reference>
<dbReference type="PANTHER" id="PTHR13510">
    <property type="entry name" value="FYVE-FINGER-CONTAINING RAB5 EFFECTOR PROTEIN RABENOSYN-5-RELATED"/>
    <property type="match status" value="1"/>
</dbReference>